<dbReference type="EMBL" id="PIPQ01000001">
    <property type="protein sequence ID" value="RUO44377.1"/>
    <property type="molecule type" value="Genomic_DNA"/>
</dbReference>
<dbReference type="PANTHER" id="PTHR13136:SF11">
    <property type="entry name" value="TESTIS-EXPRESSED PROTEIN 30"/>
    <property type="match status" value="1"/>
</dbReference>
<proteinExistence type="predicted"/>
<dbReference type="InterPro" id="IPR046879">
    <property type="entry name" value="KANL3/Tex30_Abhydrolase"/>
</dbReference>
<evidence type="ECO:0000313" key="3">
    <source>
        <dbReference type="Proteomes" id="UP000286976"/>
    </source>
</evidence>
<dbReference type="AlphaFoldDB" id="A0A432XAG5"/>
<organism evidence="2 3">
    <name type="scientific">Aliidiomarina taiwanensis</name>
    <dbReference type="NCBI Taxonomy" id="946228"/>
    <lineage>
        <taxon>Bacteria</taxon>
        <taxon>Pseudomonadati</taxon>
        <taxon>Pseudomonadota</taxon>
        <taxon>Gammaproteobacteria</taxon>
        <taxon>Alteromonadales</taxon>
        <taxon>Idiomarinaceae</taxon>
        <taxon>Aliidiomarina</taxon>
    </lineage>
</organism>
<keyword evidence="3" id="KW-1185">Reference proteome</keyword>
<dbReference type="RefSeq" id="WP_126756779.1">
    <property type="nucleotide sequence ID" value="NZ_PIPQ01000001.1"/>
</dbReference>
<dbReference type="OrthoDB" id="652634at2"/>
<dbReference type="Pfam" id="PF20408">
    <property type="entry name" value="Abhydrolase_11"/>
    <property type="match status" value="1"/>
</dbReference>
<accession>A0A432XAG5</accession>
<dbReference type="SUPFAM" id="SSF53474">
    <property type="entry name" value="alpha/beta-Hydrolases"/>
    <property type="match status" value="1"/>
</dbReference>
<feature type="domain" description="KANL3/Tex30 alpha/beta hydrolase-like" evidence="1">
    <location>
        <begin position="5"/>
        <end position="195"/>
    </location>
</feature>
<keyword evidence="2" id="KW-0378">Hydrolase</keyword>
<name>A0A432XAG5_9GAMM</name>
<dbReference type="Gene3D" id="3.40.50.1820">
    <property type="entry name" value="alpha/beta hydrolase"/>
    <property type="match status" value="1"/>
</dbReference>
<sequence length="199" mass="22336">MAKCPIVFAHGAGAGPDSPFMTAIAEALRVSGHPVHTFMFPYWQQVQETGRMRPPNPAAQLDEAMLNFCESLQLSDFVVMGKSMGARVAFRVADRCRARAAIALGFPFHPPGKELKHRLNDLYNQRPKNLIIQGERDPFGKRAWVEAQTLPENMTCVWASNGDHDLLATKRVQQQTGETASMRWQWAAQQVTEWVETNT</sequence>
<evidence type="ECO:0000313" key="2">
    <source>
        <dbReference type="EMBL" id="RUO44377.1"/>
    </source>
</evidence>
<reference evidence="2 3" key="1">
    <citation type="journal article" date="2011" name="Front. Microbiol.">
        <title>Genomic signatures of strain selection and enhancement in Bacillus atrophaeus var. globigii, a historical biowarfare simulant.</title>
        <authorList>
            <person name="Gibbons H.S."/>
            <person name="Broomall S.M."/>
            <person name="McNew L.A."/>
            <person name="Daligault H."/>
            <person name="Chapman C."/>
            <person name="Bruce D."/>
            <person name="Karavis M."/>
            <person name="Krepps M."/>
            <person name="McGregor P.A."/>
            <person name="Hong C."/>
            <person name="Park K.H."/>
            <person name="Akmal A."/>
            <person name="Feldman A."/>
            <person name="Lin J.S."/>
            <person name="Chang W.E."/>
            <person name="Higgs B.W."/>
            <person name="Demirev P."/>
            <person name="Lindquist J."/>
            <person name="Liem A."/>
            <person name="Fochler E."/>
            <person name="Read T.D."/>
            <person name="Tapia R."/>
            <person name="Johnson S."/>
            <person name="Bishop-Lilly K.A."/>
            <person name="Detter C."/>
            <person name="Han C."/>
            <person name="Sozhamannan S."/>
            <person name="Rosenzweig C.N."/>
            <person name="Skowronski E.W."/>
        </authorList>
    </citation>
    <scope>NUCLEOTIDE SEQUENCE [LARGE SCALE GENOMIC DNA]</scope>
    <source>
        <strain evidence="2 3">AIT1</strain>
    </source>
</reference>
<evidence type="ECO:0000259" key="1">
    <source>
        <dbReference type="Pfam" id="PF20408"/>
    </source>
</evidence>
<protein>
    <submittedName>
        <fullName evidence="2">Alpha/beta hydrolase</fullName>
    </submittedName>
</protein>
<dbReference type="InterPro" id="IPR026555">
    <property type="entry name" value="NSL3/Tex30"/>
</dbReference>
<comment type="caution">
    <text evidence="2">The sequence shown here is derived from an EMBL/GenBank/DDBJ whole genome shotgun (WGS) entry which is preliminary data.</text>
</comment>
<dbReference type="InterPro" id="IPR029058">
    <property type="entry name" value="AB_hydrolase_fold"/>
</dbReference>
<dbReference type="Proteomes" id="UP000286976">
    <property type="component" value="Unassembled WGS sequence"/>
</dbReference>
<dbReference type="GO" id="GO:0016787">
    <property type="term" value="F:hydrolase activity"/>
    <property type="evidence" value="ECO:0007669"/>
    <property type="project" value="UniProtKB-KW"/>
</dbReference>
<dbReference type="PANTHER" id="PTHR13136">
    <property type="entry name" value="TESTIS DEVELOPMENT PROTEIN PRTD"/>
    <property type="match status" value="1"/>
</dbReference>
<gene>
    <name evidence="2" type="ORF">CWE15_04165</name>
</gene>